<organism evidence="2 3">
    <name type="scientific">Pseudomonas duriflava</name>
    <dbReference type="NCBI Taxonomy" id="459528"/>
    <lineage>
        <taxon>Bacteria</taxon>
        <taxon>Pseudomonadati</taxon>
        <taxon>Pseudomonadota</taxon>
        <taxon>Gammaproteobacteria</taxon>
        <taxon>Pseudomonadales</taxon>
        <taxon>Pseudomonadaceae</taxon>
        <taxon>Pseudomonas</taxon>
    </lineage>
</organism>
<feature type="transmembrane region" description="Helical" evidence="1">
    <location>
        <begin position="120"/>
        <end position="141"/>
    </location>
</feature>
<evidence type="ECO:0000313" key="2">
    <source>
        <dbReference type="EMBL" id="TWI48261.1"/>
    </source>
</evidence>
<dbReference type="AlphaFoldDB" id="A0A562PUY5"/>
<evidence type="ECO:0000313" key="3">
    <source>
        <dbReference type="Proteomes" id="UP000316905"/>
    </source>
</evidence>
<feature type="transmembrane region" description="Helical" evidence="1">
    <location>
        <begin position="147"/>
        <end position="165"/>
    </location>
</feature>
<protein>
    <submittedName>
        <fullName evidence="2">Uncharacterized protein</fullName>
    </submittedName>
</protein>
<proteinExistence type="predicted"/>
<keyword evidence="1" id="KW-0812">Transmembrane</keyword>
<dbReference type="EMBL" id="VLKY01000020">
    <property type="protein sequence ID" value="TWI48261.1"/>
    <property type="molecule type" value="Genomic_DNA"/>
</dbReference>
<dbReference type="InterPro" id="IPR049920">
    <property type="entry name" value="IK1_05631-like"/>
</dbReference>
<evidence type="ECO:0000256" key="1">
    <source>
        <dbReference type="SAM" id="Phobius"/>
    </source>
</evidence>
<sequence length="205" mass="23320">MFLASIHPHLRPIFALLGLLLLDIAHLERLQKDWMKRGAKFLEEFDTQVLQLPWNSFIAAAPADPEDKRSASAMLLTPKKREAEITCWYEPVVAGAPIALGCLICQRTNISYDSRLRRRYGSWLLGFGLGLTAVLVVYGMIFQLHLGGLLLSVIVPFIPALNWALREHRKQADTAIALLTLKNETQKLWDYLCAQVDRRVLPRFQ</sequence>
<accession>A0A562PUY5</accession>
<comment type="caution">
    <text evidence="2">The sequence shown here is derived from an EMBL/GenBank/DDBJ whole genome shotgun (WGS) entry which is preliminary data.</text>
</comment>
<name>A0A562PUY5_9PSED</name>
<dbReference type="Proteomes" id="UP000316905">
    <property type="component" value="Unassembled WGS sequence"/>
</dbReference>
<keyword evidence="1" id="KW-0472">Membrane</keyword>
<dbReference type="Pfam" id="PF18159">
    <property type="entry name" value="S_4TM"/>
    <property type="match status" value="1"/>
</dbReference>
<keyword evidence="3" id="KW-1185">Reference proteome</keyword>
<reference evidence="2 3" key="1">
    <citation type="journal article" date="2015" name="Stand. Genomic Sci.">
        <title>Genomic Encyclopedia of Bacterial and Archaeal Type Strains, Phase III: the genomes of soil and plant-associated and newly described type strains.</title>
        <authorList>
            <person name="Whitman W.B."/>
            <person name="Woyke T."/>
            <person name="Klenk H.P."/>
            <person name="Zhou Y."/>
            <person name="Lilburn T.G."/>
            <person name="Beck B.J."/>
            <person name="De Vos P."/>
            <person name="Vandamme P."/>
            <person name="Eisen J.A."/>
            <person name="Garrity G."/>
            <person name="Hugenholtz P."/>
            <person name="Kyrpides N.C."/>
        </authorList>
    </citation>
    <scope>NUCLEOTIDE SEQUENCE [LARGE SCALE GENOMIC DNA]</scope>
    <source>
        <strain evidence="2 3">CGMCC 1.6858</strain>
    </source>
</reference>
<feature type="transmembrane region" description="Helical" evidence="1">
    <location>
        <begin position="12"/>
        <end position="30"/>
    </location>
</feature>
<keyword evidence="1" id="KW-1133">Transmembrane helix</keyword>
<gene>
    <name evidence="2" type="ORF">IQ22_04176</name>
</gene>